<feature type="transmembrane region" description="Helical" evidence="1">
    <location>
        <begin position="118"/>
        <end position="140"/>
    </location>
</feature>
<organism evidence="2 3">
    <name type="scientific">Candidatus Komeilibacteria bacterium RIFCSPLOWO2_01_FULL_53_11</name>
    <dbReference type="NCBI Taxonomy" id="1798552"/>
    <lineage>
        <taxon>Bacteria</taxon>
        <taxon>Candidatus Komeiliibacteriota</taxon>
    </lineage>
</organism>
<feature type="transmembrane region" description="Helical" evidence="1">
    <location>
        <begin position="87"/>
        <end position="106"/>
    </location>
</feature>
<keyword evidence="1" id="KW-0472">Membrane</keyword>
<keyword evidence="1" id="KW-0812">Transmembrane</keyword>
<evidence type="ECO:0000313" key="3">
    <source>
        <dbReference type="Proteomes" id="UP000177349"/>
    </source>
</evidence>
<comment type="caution">
    <text evidence="2">The sequence shown here is derived from an EMBL/GenBank/DDBJ whole genome shotgun (WGS) entry which is preliminary data.</text>
</comment>
<evidence type="ECO:0000256" key="1">
    <source>
        <dbReference type="SAM" id="Phobius"/>
    </source>
</evidence>
<feature type="transmembrane region" description="Helical" evidence="1">
    <location>
        <begin position="56"/>
        <end position="75"/>
    </location>
</feature>
<dbReference type="AlphaFoldDB" id="A0A1G2BNN0"/>
<dbReference type="Proteomes" id="UP000177349">
    <property type="component" value="Unassembled WGS sequence"/>
</dbReference>
<gene>
    <name evidence="2" type="ORF">A3B31_03680</name>
</gene>
<dbReference type="EMBL" id="MHKN01000058">
    <property type="protein sequence ID" value="OGY90735.1"/>
    <property type="molecule type" value="Genomic_DNA"/>
</dbReference>
<name>A0A1G2BNN0_9BACT</name>
<reference evidence="2 3" key="1">
    <citation type="journal article" date="2016" name="Nat. Commun.">
        <title>Thousands of microbial genomes shed light on interconnected biogeochemical processes in an aquifer system.</title>
        <authorList>
            <person name="Anantharaman K."/>
            <person name="Brown C.T."/>
            <person name="Hug L.A."/>
            <person name="Sharon I."/>
            <person name="Castelle C.J."/>
            <person name="Probst A.J."/>
            <person name="Thomas B.C."/>
            <person name="Singh A."/>
            <person name="Wilkins M.J."/>
            <person name="Karaoz U."/>
            <person name="Brodie E.L."/>
            <person name="Williams K.H."/>
            <person name="Hubbard S.S."/>
            <person name="Banfield J.F."/>
        </authorList>
    </citation>
    <scope>NUCLEOTIDE SEQUENCE [LARGE SCALE GENOMIC DNA]</scope>
</reference>
<sequence>MEQPKASTSIFETSYKAVMWRQTLRLTFYLYVVLLCVMYLTEGVITFVTLSRATAAAAALLIGFSFALSGFCYYWDFLDSKIGLRKYLGLMGFWLALAYSLLMLVIDPDRYFFGFLKNFWTADFVLGLVAIAFLAFMAYVSRDSMMRKLGPHRWRMALRWGYVAWLLLAIRAAIIEQDVWIAYFRTLDGFPPPRLLLSLYVVAIILFRLSVEVSKYVNGNRRPDVRADPPAPF</sequence>
<keyword evidence="1" id="KW-1133">Transmembrane helix</keyword>
<feature type="transmembrane region" description="Helical" evidence="1">
    <location>
        <begin position="28"/>
        <end position="50"/>
    </location>
</feature>
<evidence type="ECO:0000313" key="2">
    <source>
        <dbReference type="EMBL" id="OGY90735.1"/>
    </source>
</evidence>
<accession>A0A1G2BNN0</accession>
<protein>
    <submittedName>
        <fullName evidence="2">Uncharacterized protein</fullName>
    </submittedName>
</protein>
<proteinExistence type="predicted"/>
<feature type="transmembrane region" description="Helical" evidence="1">
    <location>
        <begin position="160"/>
        <end position="183"/>
    </location>
</feature>
<feature type="transmembrane region" description="Helical" evidence="1">
    <location>
        <begin position="195"/>
        <end position="211"/>
    </location>
</feature>